<reference evidence="1 2" key="1">
    <citation type="submission" date="2020-08" db="EMBL/GenBank/DDBJ databases">
        <title>Genomic Encyclopedia of Type Strains, Phase IV (KMG-IV): sequencing the most valuable type-strain genomes for metagenomic binning, comparative biology and taxonomic classification.</title>
        <authorList>
            <person name="Goeker M."/>
        </authorList>
    </citation>
    <scope>NUCLEOTIDE SEQUENCE [LARGE SCALE GENOMIC DNA]</scope>
    <source>
        <strain evidence="1 2">DSM 12251</strain>
    </source>
</reference>
<name>A0A7W7YL34_9BACT</name>
<dbReference type="AlphaFoldDB" id="A0A7W7YL34"/>
<protein>
    <submittedName>
        <fullName evidence="1">Uncharacterized protein</fullName>
    </submittedName>
</protein>
<gene>
    <name evidence="1" type="ORF">HNQ64_002275</name>
</gene>
<keyword evidence="2" id="KW-1185">Reference proteome</keyword>
<evidence type="ECO:0000313" key="1">
    <source>
        <dbReference type="EMBL" id="MBB5038017.1"/>
    </source>
</evidence>
<proteinExistence type="predicted"/>
<comment type="caution">
    <text evidence="1">The sequence shown here is derived from an EMBL/GenBank/DDBJ whole genome shotgun (WGS) entry which is preliminary data.</text>
</comment>
<sequence length="766" mass="85921">MNTCFSFDLVDNVSKSTSVQRTTVFFFGTYKVLDEDVYRAIDGHYSWSPISDRVIFLIPLYQLNSIAPLLKKGRSKDRILINRSKNLDISPSLLVYDHCGCIRDENGKKIESKLIKEIRRRGCYQIFIKHQGMLEASDSHHYVKPSLKHTDRFMRTGSVLVNGIEIEFISLWLLSSVTNNTQYIYTDSSTINSIAYASVHLHNMLAPESARISPTIQSYESYKGLSSNTVLYKDQSLILISASSGGGMAKHLIDKLGISDGKIRTVFYLGLEEPPENTICDLTIRPGNVDGFPAATVTEVGDRGSFAPHSLAVHIQAEAFMPENPQIHDVNLKIEDIPKWWVDFKKSFVGRNAITCNVSDPADDSMSSPPPKPTIFKLDKACFNNSPFLKRLNQILLNSIAASLSYVIYFEDDSSKMLVRRIKSTIRKLRKFEKSSKNIKYIPARLLTNGSVALPLVEKSSEKSTLIVAGILTDGTQLLDVAQIARNFQQNHALSFLVGLTACASQQVFKEIRSNLVYSQSGVEFGFYSCCDIQSPIHHRQVKTPWEEEFLFWMKQLEAIRAKKMTQNALVLAIENRIGTIQEGVKNGLLDEVFMGSNSCSIPKLQLRNNSVYTEGLNQSLKFSQADAFFAIQATLHHLRTTNDRARKLEQQPHRRCVLSPSLFFRYSDGVIQSAILRAASHQELDYQMSQILSGQMADTISKILQSPSNPRAEALTEFLYALASRKIRLLKADLNTVYATVKAGLGGGIKSELNCYLCELLIAED</sequence>
<accession>A0A7W7YL34</accession>
<dbReference type="EMBL" id="JACHIF010000004">
    <property type="protein sequence ID" value="MBB5038017.1"/>
    <property type="molecule type" value="Genomic_DNA"/>
</dbReference>
<dbReference type="Proteomes" id="UP000534294">
    <property type="component" value="Unassembled WGS sequence"/>
</dbReference>
<organism evidence="1 2">
    <name type="scientific">Prosthecobacter dejongeii</name>
    <dbReference type="NCBI Taxonomy" id="48465"/>
    <lineage>
        <taxon>Bacteria</taxon>
        <taxon>Pseudomonadati</taxon>
        <taxon>Verrucomicrobiota</taxon>
        <taxon>Verrucomicrobiia</taxon>
        <taxon>Verrucomicrobiales</taxon>
        <taxon>Verrucomicrobiaceae</taxon>
        <taxon>Prosthecobacter</taxon>
    </lineage>
</organism>
<evidence type="ECO:0000313" key="2">
    <source>
        <dbReference type="Proteomes" id="UP000534294"/>
    </source>
</evidence>